<evidence type="ECO:0000256" key="1">
    <source>
        <dbReference type="SAM" id="Phobius"/>
    </source>
</evidence>
<reference evidence="3" key="1">
    <citation type="submission" date="2017-04" db="EMBL/GenBank/DDBJ databases">
        <authorList>
            <person name="Varghese N."/>
            <person name="Submissions S."/>
        </authorList>
    </citation>
    <scope>NUCLEOTIDE SEQUENCE [LARGE SCALE GENOMIC DNA]</scope>
    <source>
        <strain evidence="3">Ballard 720</strain>
    </source>
</reference>
<keyword evidence="3" id="KW-1185">Reference proteome</keyword>
<proteinExistence type="predicted"/>
<dbReference type="Proteomes" id="UP000192911">
    <property type="component" value="Unassembled WGS sequence"/>
</dbReference>
<dbReference type="EMBL" id="FXAH01000008">
    <property type="protein sequence ID" value="SMF48321.1"/>
    <property type="molecule type" value="Genomic_DNA"/>
</dbReference>
<organism evidence="2 3">
    <name type="scientific">Trinickia caryophylli</name>
    <name type="common">Paraburkholderia caryophylli</name>
    <dbReference type="NCBI Taxonomy" id="28094"/>
    <lineage>
        <taxon>Bacteria</taxon>
        <taxon>Pseudomonadati</taxon>
        <taxon>Pseudomonadota</taxon>
        <taxon>Betaproteobacteria</taxon>
        <taxon>Burkholderiales</taxon>
        <taxon>Burkholderiaceae</taxon>
        <taxon>Trinickia</taxon>
    </lineage>
</organism>
<evidence type="ECO:0000313" key="3">
    <source>
        <dbReference type="Proteomes" id="UP000192911"/>
    </source>
</evidence>
<keyword evidence="1" id="KW-1133">Transmembrane helix</keyword>
<evidence type="ECO:0000313" key="2">
    <source>
        <dbReference type="EMBL" id="SMF48321.1"/>
    </source>
</evidence>
<gene>
    <name evidence="2" type="ORF">SAMN06295900_10848</name>
</gene>
<protein>
    <submittedName>
        <fullName evidence="2">Uncharacterized protein</fullName>
    </submittedName>
</protein>
<accession>A0A1X7F9A6</accession>
<feature type="transmembrane region" description="Helical" evidence="1">
    <location>
        <begin position="77"/>
        <end position="96"/>
    </location>
</feature>
<name>A0A1X7F9A6_TRICW</name>
<dbReference type="AlphaFoldDB" id="A0A1X7F9A6"/>
<keyword evidence="1" id="KW-0472">Membrane</keyword>
<sequence>MNSRRSSHAAWLAVKFAPERRRTLLTAVVAGAIINVLTQVVTRVLPSAILDRMIPGVIAPLFGLDGEYAYDAAGYELWWEIWLIPALIACAIAWGLQRISEAKAR</sequence>
<dbReference type="RefSeq" id="WP_158243593.1">
    <property type="nucleotide sequence ID" value="NZ_BSQD01000010.1"/>
</dbReference>
<dbReference type="GeneID" id="95550212"/>
<keyword evidence="1" id="KW-0812">Transmembrane</keyword>